<keyword evidence="6" id="KW-0503">Monooxygenase</keyword>
<dbReference type="EMBL" id="LCTW02000239">
    <property type="protein sequence ID" value="KXX75932.1"/>
    <property type="molecule type" value="Genomic_DNA"/>
</dbReference>
<keyword evidence="4 5" id="KW-0408">Iron</keyword>
<dbReference type="GO" id="GO:0005506">
    <property type="term" value="F:iron ion binding"/>
    <property type="evidence" value="ECO:0007669"/>
    <property type="project" value="InterPro"/>
</dbReference>
<evidence type="ECO:0000313" key="8">
    <source>
        <dbReference type="Proteomes" id="UP000078237"/>
    </source>
</evidence>
<keyword evidence="2 5" id="KW-0349">Heme</keyword>
<dbReference type="STRING" id="100816.A0A175VXC1"/>
<keyword evidence="3 5" id="KW-0479">Metal-binding</keyword>
<dbReference type="Proteomes" id="UP000078237">
    <property type="component" value="Unassembled WGS sequence"/>
</dbReference>
<dbReference type="CDD" id="cd11058">
    <property type="entry name" value="CYP60B-like"/>
    <property type="match status" value="1"/>
</dbReference>
<dbReference type="Pfam" id="PF00067">
    <property type="entry name" value="p450"/>
    <property type="match status" value="1"/>
</dbReference>
<dbReference type="GO" id="GO:0020037">
    <property type="term" value="F:heme binding"/>
    <property type="evidence" value="ECO:0007669"/>
    <property type="project" value="InterPro"/>
</dbReference>
<dbReference type="GO" id="GO:0004497">
    <property type="term" value="F:monooxygenase activity"/>
    <property type="evidence" value="ECO:0007669"/>
    <property type="project" value="UniProtKB-KW"/>
</dbReference>
<accession>A0A175VXC1</accession>
<feature type="binding site" description="axial binding residue" evidence="5">
    <location>
        <position position="390"/>
    </location>
    <ligand>
        <name>heme</name>
        <dbReference type="ChEBI" id="CHEBI:30413"/>
    </ligand>
    <ligandPart>
        <name>Fe</name>
        <dbReference type="ChEBI" id="CHEBI:18248"/>
    </ligandPart>
</feature>
<dbReference type="PROSITE" id="PS00086">
    <property type="entry name" value="CYTOCHROME_P450"/>
    <property type="match status" value="1"/>
</dbReference>
<dbReference type="OrthoDB" id="1470350at2759"/>
<comment type="similarity">
    <text evidence="6">Belongs to the cytochrome P450 family.</text>
</comment>
<evidence type="ECO:0000256" key="1">
    <source>
        <dbReference type="ARBA" id="ARBA00001971"/>
    </source>
</evidence>
<dbReference type="SUPFAM" id="SSF48264">
    <property type="entry name" value="Cytochrome P450"/>
    <property type="match status" value="1"/>
</dbReference>
<comment type="cofactor">
    <cofactor evidence="1 5">
        <name>heme</name>
        <dbReference type="ChEBI" id="CHEBI:30413"/>
    </cofactor>
</comment>
<evidence type="ECO:0000256" key="6">
    <source>
        <dbReference type="RuleBase" id="RU000461"/>
    </source>
</evidence>
<dbReference type="InterPro" id="IPR050121">
    <property type="entry name" value="Cytochrome_P450_monoxygenase"/>
</dbReference>
<dbReference type="VEuPathDB" id="FungiDB:MMYC01_207425"/>
<dbReference type="InterPro" id="IPR017972">
    <property type="entry name" value="Cyt_P450_CS"/>
</dbReference>
<dbReference type="AlphaFoldDB" id="A0A175VXC1"/>
<dbReference type="PANTHER" id="PTHR24305">
    <property type="entry name" value="CYTOCHROME P450"/>
    <property type="match status" value="1"/>
</dbReference>
<dbReference type="PANTHER" id="PTHR24305:SF161">
    <property type="entry name" value="P450, PUTATIVE (EUROFUNG)-RELATED"/>
    <property type="match status" value="1"/>
</dbReference>
<organism evidence="7 8">
    <name type="scientific">Madurella mycetomatis</name>
    <dbReference type="NCBI Taxonomy" id="100816"/>
    <lineage>
        <taxon>Eukaryota</taxon>
        <taxon>Fungi</taxon>
        <taxon>Dikarya</taxon>
        <taxon>Ascomycota</taxon>
        <taxon>Pezizomycotina</taxon>
        <taxon>Sordariomycetes</taxon>
        <taxon>Sordariomycetidae</taxon>
        <taxon>Sordariales</taxon>
        <taxon>Sordariales incertae sedis</taxon>
        <taxon>Madurella</taxon>
    </lineage>
</organism>
<comment type="caution">
    <text evidence="7">The sequence shown here is derived from an EMBL/GenBank/DDBJ whole genome shotgun (WGS) entry which is preliminary data.</text>
</comment>
<dbReference type="InterPro" id="IPR002401">
    <property type="entry name" value="Cyt_P450_E_grp-I"/>
</dbReference>
<evidence type="ECO:0000256" key="5">
    <source>
        <dbReference type="PIRSR" id="PIRSR602401-1"/>
    </source>
</evidence>
<evidence type="ECO:0000256" key="4">
    <source>
        <dbReference type="ARBA" id="ARBA00023004"/>
    </source>
</evidence>
<dbReference type="GO" id="GO:0016705">
    <property type="term" value="F:oxidoreductase activity, acting on paired donors, with incorporation or reduction of molecular oxygen"/>
    <property type="evidence" value="ECO:0007669"/>
    <property type="project" value="InterPro"/>
</dbReference>
<evidence type="ECO:0000313" key="7">
    <source>
        <dbReference type="EMBL" id="KXX75932.1"/>
    </source>
</evidence>
<sequence>PPCTRNMVCLACEFRTPRSNTQAGPVVRTAPNELSFTTTSSWRDIYAFRKGHQVFIKTPAYDAGAFTAQVRSIVNERDPVEHAKMRKMLAPGFSDRAVRQQWPLINQIVDTFIHQLAYRAKKGEIIDFTLFFSLVTFDIATSLALGESFHSVEAGKMHPWAAFFKNAARAMGEGVAMMRFPWITKLVLAMKPPQLMAMIKELRMHEAVCIEMVKRRQENPSGRPDIIGLVIDAEEKEEGQKTSTEYKAAQLSDLVIAGTETSATTLSTANYFVTRDPAVLHKLRTEIRSKFNNIDEINPGTTADLEYLNAVLNEAMRIMAPVPWPPGRVVPEGGDTVDGYFLPAGVSYFVTARSPMNFQDPHEFRPERWINQGTDKLDGSQPFGLGARSCIGKS</sequence>
<evidence type="ECO:0000256" key="2">
    <source>
        <dbReference type="ARBA" id="ARBA00022617"/>
    </source>
</evidence>
<gene>
    <name evidence="7" type="ORF">MMYC01_207425</name>
</gene>
<dbReference type="PRINTS" id="PR00463">
    <property type="entry name" value="EP450I"/>
</dbReference>
<protein>
    <submittedName>
        <fullName evidence="7">Averantin hydroxylase</fullName>
    </submittedName>
</protein>
<dbReference type="PRINTS" id="PR00385">
    <property type="entry name" value="P450"/>
</dbReference>
<feature type="non-terminal residue" evidence="7">
    <location>
        <position position="1"/>
    </location>
</feature>
<dbReference type="InterPro" id="IPR036396">
    <property type="entry name" value="Cyt_P450_sf"/>
</dbReference>
<reference evidence="7 8" key="1">
    <citation type="journal article" date="2016" name="Genome Announc.">
        <title>Genome Sequence of Madurella mycetomatis mm55, Isolated from a Human Mycetoma Case in Sudan.</title>
        <authorList>
            <person name="Smit S."/>
            <person name="Derks M.F."/>
            <person name="Bervoets S."/>
            <person name="Fahal A."/>
            <person name="van Leeuwen W."/>
            <person name="van Belkum A."/>
            <person name="van de Sande W.W."/>
        </authorList>
    </citation>
    <scope>NUCLEOTIDE SEQUENCE [LARGE SCALE GENOMIC DNA]</scope>
    <source>
        <strain evidence="8">mm55</strain>
    </source>
</reference>
<evidence type="ECO:0000256" key="3">
    <source>
        <dbReference type="ARBA" id="ARBA00022723"/>
    </source>
</evidence>
<dbReference type="Gene3D" id="1.10.630.10">
    <property type="entry name" value="Cytochrome P450"/>
    <property type="match status" value="1"/>
</dbReference>
<dbReference type="InterPro" id="IPR001128">
    <property type="entry name" value="Cyt_P450"/>
</dbReference>
<proteinExistence type="inferred from homology"/>
<keyword evidence="8" id="KW-1185">Reference proteome</keyword>
<keyword evidence="6" id="KW-0560">Oxidoreductase</keyword>
<name>A0A175VXC1_9PEZI</name>